<comment type="caution">
    <text evidence="2">The sequence shown here is derived from an EMBL/GenBank/DDBJ whole genome shotgun (WGS) entry which is preliminary data.</text>
</comment>
<reference evidence="2" key="1">
    <citation type="submission" date="2021-01" db="EMBL/GenBank/DDBJ databases">
        <title>Phytophthora aleatoria, a newly-described species from Pinus radiata is distinct from Phytophthora cactorum isolates based on comparative genomics.</title>
        <authorList>
            <person name="Mcdougal R."/>
            <person name="Panda P."/>
            <person name="Williams N."/>
            <person name="Studholme D.J."/>
        </authorList>
    </citation>
    <scope>NUCLEOTIDE SEQUENCE</scope>
    <source>
        <strain evidence="2">NZFS 3830</strain>
    </source>
</reference>
<evidence type="ECO:0000313" key="3">
    <source>
        <dbReference type="Proteomes" id="UP000688947"/>
    </source>
</evidence>
<name>A0A8T1TT15_9STRA</name>
<dbReference type="OrthoDB" id="93783at2759"/>
<proteinExistence type="predicted"/>
<evidence type="ECO:0000313" key="2">
    <source>
        <dbReference type="EMBL" id="KAG6947374.1"/>
    </source>
</evidence>
<organism evidence="2 3">
    <name type="scientific">Phytophthora cactorum</name>
    <dbReference type="NCBI Taxonomy" id="29920"/>
    <lineage>
        <taxon>Eukaryota</taxon>
        <taxon>Sar</taxon>
        <taxon>Stramenopiles</taxon>
        <taxon>Oomycota</taxon>
        <taxon>Peronosporomycetes</taxon>
        <taxon>Peronosporales</taxon>
        <taxon>Peronosporaceae</taxon>
        <taxon>Phytophthora</taxon>
    </lineage>
</organism>
<dbReference type="EMBL" id="JAENGZ010001559">
    <property type="protein sequence ID" value="KAG6947374.1"/>
    <property type="molecule type" value="Genomic_DNA"/>
</dbReference>
<accession>A0A8T1TT15</accession>
<sequence length="144" mass="16361">MDGGRSNHEQERCPRPQKPTVQGVQSATREAAATGDNATHGGSYSIFVGPSFQWHCASRNAPLLSSGEKQRLLTHFGDEADAVAKEWTWAWWMMCMICITRLWLQRNRTVHHGEVKTTEDAIRGLQDETLSLVRWVDNYQRYSG</sequence>
<gene>
    <name evidence="2" type="ORF">JG687_00016130</name>
</gene>
<evidence type="ECO:0000256" key="1">
    <source>
        <dbReference type="SAM" id="MobiDB-lite"/>
    </source>
</evidence>
<dbReference type="Proteomes" id="UP000688947">
    <property type="component" value="Unassembled WGS sequence"/>
</dbReference>
<feature type="region of interest" description="Disordered" evidence="1">
    <location>
        <begin position="1"/>
        <end position="40"/>
    </location>
</feature>
<protein>
    <submittedName>
        <fullName evidence="2">Uncharacterized protein</fullName>
    </submittedName>
</protein>
<feature type="compositionally biased region" description="Basic and acidic residues" evidence="1">
    <location>
        <begin position="1"/>
        <end position="14"/>
    </location>
</feature>
<dbReference type="AlphaFoldDB" id="A0A8T1TT15"/>
<feature type="compositionally biased region" description="Polar residues" evidence="1">
    <location>
        <begin position="19"/>
        <end position="28"/>
    </location>
</feature>